<dbReference type="InParanoid" id="A0A1E1LF37"/>
<dbReference type="EMBL" id="FJUW01000048">
    <property type="protein sequence ID" value="CZT09052.1"/>
    <property type="molecule type" value="Genomic_DNA"/>
</dbReference>
<proteinExistence type="predicted"/>
<comment type="caution">
    <text evidence="1">The sequence shown here is derived from an EMBL/GenBank/DDBJ whole genome shotgun (WGS) entry which is preliminary data.</text>
</comment>
<gene>
    <name evidence="1" type="ORF">RCO7_15006</name>
</gene>
<protein>
    <submittedName>
        <fullName evidence="1">Uncharacterized protein</fullName>
    </submittedName>
</protein>
<dbReference type="Proteomes" id="UP000178129">
    <property type="component" value="Unassembled WGS sequence"/>
</dbReference>
<sequence>MWKRAMIKYQYWSAGSCERSCSNWCAAKKSSYDVRSSRNDLPAFADLNESEFLIYA</sequence>
<organism evidence="1 2">
    <name type="scientific">Rhynchosporium graminicola</name>
    <dbReference type="NCBI Taxonomy" id="2792576"/>
    <lineage>
        <taxon>Eukaryota</taxon>
        <taxon>Fungi</taxon>
        <taxon>Dikarya</taxon>
        <taxon>Ascomycota</taxon>
        <taxon>Pezizomycotina</taxon>
        <taxon>Leotiomycetes</taxon>
        <taxon>Helotiales</taxon>
        <taxon>Ploettnerulaceae</taxon>
        <taxon>Rhynchosporium</taxon>
    </lineage>
</organism>
<reference evidence="2" key="1">
    <citation type="submission" date="2016-03" db="EMBL/GenBank/DDBJ databases">
        <authorList>
            <person name="Ploux O."/>
        </authorList>
    </citation>
    <scope>NUCLEOTIDE SEQUENCE [LARGE SCALE GENOMIC DNA]</scope>
    <source>
        <strain evidence="2">UK7</strain>
    </source>
</reference>
<evidence type="ECO:0000313" key="1">
    <source>
        <dbReference type="EMBL" id="CZT09052.1"/>
    </source>
</evidence>
<accession>A0A1E1LF37</accession>
<evidence type="ECO:0000313" key="2">
    <source>
        <dbReference type="Proteomes" id="UP000178129"/>
    </source>
</evidence>
<name>A0A1E1LF37_9HELO</name>
<keyword evidence="2" id="KW-1185">Reference proteome</keyword>
<dbReference type="AlphaFoldDB" id="A0A1E1LF37"/>